<dbReference type="Gene3D" id="3.30.70.1710">
    <property type="match status" value="1"/>
</dbReference>
<dbReference type="InterPro" id="IPR050575">
    <property type="entry name" value="BMC_shell"/>
</dbReference>
<dbReference type="AlphaFoldDB" id="A0AAV4LI19"/>
<dbReference type="EMBL" id="BOQE01000001">
    <property type="protein sequence ID" value="GIM47481.1"/>
    <property type="molecule type" value="Genomic_DNA"/>
</dbReference>
<evidence type="ECO:0000256" key="4">
    <source>
        <dbReference type="SAM" id="MobiDB-lite"/>
    </source>
</evidence>
<dbReference type="PANTHER" id="PTHR33941:SF11">
    <property type="entry name" value="BACTERIAL MICROCOMPARTMENT SHELL PROTEIN PDUJ"/>
    <property type="match status" value="1"/>
</dbReference>
<dbReference type="InterPro" id="IPR044872">
    <property type="entry name" value="CcmK/CsoS1_BMC"/>
</dbReference>
<evidence type="ECO:0000256" key="3">
    <source>
        <dbReference type="PROSITE-ProRule" id="PRU01278"/>
    </source>
</evidence>
<evidence type="ECO:0000256" key="1">
    <source>
        <dbReference type="ARBA" id="ARBA00024322"/>
    </source>
</evidence>
<dbReference type="SMART" id="SM00877">
    <property type="entry name" value="BMC"/>
    <property type="match status" value="1"/>
</dbReference>
<dbReference type="InterPro" id="IPR037233">
    <property type="entry name" value="CcmK-like_sf"/>
</dbReference>
<gene>
    <name evidence="6" type="ORF">DNHGIG_30300</name>
</gene>
<evidence type="ECO:0000313" key="6">
    <source>
        <dbReference type="EMBL" id="GIM47481.1"/>
    </source>
</evidence>
<dbReference type="InterPro" id="IPR000249">
    <property type="entry name" value="BMC_dom"/>
</dbReference>
<evidence type="ECO:0000313" key="7">
    <source>
        <dbReference type="Proteomes" id="UP001057291"/>
    </source>
</evidence>
<dbReference type="PANTHER" id="PTHR33941">
    <property type="entry name" value="PROPANEDIOL UTILIZATION PROTEIN PDUA"/>
    <property type="match status" value="1"/>
</dbReference>
<organism evidence="6 7">
    <name type="scientific">Collibacillus ludicampi</name>
    <dbReference type="NCBI Taxonomy" id="2771369"/>
    <lineage>
        <taxon>Bacteria</taxon>
        <taxon>Bacillati</taxon>
        <taxon>Bacillota</taxon>
        <taxon>Bacilli</taxon>
        <taxon>Bacillales</taxon>
        <taxon>Alicyclobacillaceae</taxon>
        <taxon>Collibacillus</taxon>
    </lineage>
</organism>
<evidence type="ECO:0000256" key="2">
    <source>
        <dbReference type="ARBA" id="ARBA00024446"/>
    </source>
</evidence>
<dbReference type="CDD" id="cd07045">
    <property type="entry name" value="BMC_CcmK_like"/>
    <property type="match status" value="1"/>
</dbReference>
<name>A0AAV4LI19_9BACL</name>
<evidence type="ECO:0000259" key="5">
    <source>
        <dbReference type="PROSITE" id="PS51930"/>
    </source>
</evidence>
<comment type="similarity">
    <text evidence="3">Belongs to the bacterial microcompartments protein family.</text>
</comment>
<keyword evidence="7" id="KW-1185">Reference proteome</keyword>
<dbReference type="GO" id="GO:0031469">
    <property type="term" value="C:bacterial microcompartment"/>
    <property type="evidence" value="ECO:0007669"/>
    <property type="project" value="UniProtKB-SubCell"/>
</dbReference>
<sequence>MNVTGFALGMIETLGVPALIAAADAAAKAADVTIMTYEKADAGIVTVYIIGDVASVQAAVSVGEAEAQRVGRLLRSHVIARPDQNVQKMMARLLRSKTGCSGEQRQHTQQSTEAKEPMAVTSPSEGAEWTMGSAETDGSVSVDAEAPSEWKRKSISELRKMALSCKGFPLSAEEINSAKKEELIRLLIETEKERGEENT</sequence>
<comment type="subcellular location">
    <subcellularLocation>
        <location evidence="1">Bacterial microcompartment</location>
    </subcellularLocation>
</comment>
<proteinExistence type="inferred from homology"/>
<dbReference type="PROSITE" id="PS51930">
    <property type="entry name" value="BMC_2"/>
    <property type="match status" value="1"/>
</dbReference>
<dbReference type="Proteomes" id="UP001057291">
    <property type="component" value="Unassembled WGS sequence"/>
</dbReference>
<feature type="domain" description="BMC" evidence="5">
    <location>
        <begin position="7"/>
        <end position="91"/>
    </location>
</feature>
<protein>
    <recommendedName>
        <fullName evidence="5">BMC domain-containing protein</fullName>
    </recommendedName>
</protein>
<reference evidence="6" key="1">
    <citation type="journal article" date="2023" name="Int. J. Syst. Evol. Microbiol.">
        <title>Collibacillus ludicampi gen. nov., sp. nov., a new soil bacterium of the family Alicyclobacillaceae.</title>
        <authorList>
            <person name="Jojima T."/>
            <person name="Ioku Y."/>
            <person name="Fukuta Y."/>
            <person name="Shirasaka N."/>
            <person name="Matsumura Y."/>
            <person name="Mori M."/>
        </authorList>
    </citation>
    <scope>NUCLEOTIDE SEQUENCE</scope>
    <source>
        <strain evidence="6">TP075</strain>
    </source>
</reference>
<dbReference type="Pfam" id="PF00936">
    <property type="entry name" value="BMC"/>
    <property type="match status" value="1"/>
</dbReference>
<feature type="region of interest" description="Disordered" evidence="4">
    <location>
        <begin position="97"/>
        <end position="150"/>
    </location>
</feature>
<keyword evidence="2" id="KW-1283">Bacterial microcompartment</keyword>
<feature type="compositionally biased region" description="Polar residues" evidence="4">
    <location>
        <begin position="98"/>
        <end position="112"/>
    </location>
</feature>
<comment type="caution">
    <text evidence="6">The sequence shown here is derived from an EMBL/GenBank/DDBJ whole genome shotgun (WGS) entry which is preliminary data.</text>
</comment>
<accession>A0AAV4LI19</accession>
<dbReference type="RefSeq" id="WP_282200452.1">
    <property type="nucleotide sequence ID" value="NZ_BOQE01000001.1"/>
</dbReference>
<dbReference type="SUPFAM" id="SSF143414">
    <property type="entry name" value="CcmK-like"/>
    <property type="match status" value="1"/>
</dbReference>